<evidence type="ECO:0000256" key="3">
    <source>
        <dbReference type="ARBA" id="ARBA00022989"/>
    </source>
</evidence>
<accession>A0A179FVN1</accession>
<dbReference type="PANTHER" id="PTHR37994">
    <property type="entry name" value="ARAE_2_N DOMAIN-CONTAINING PROTEIN-RELATED"/>
    <property type="match status" value="1"/>
</dbReference>
<feature type="compositionally biased region" description="Basic and acidic residues" evidence="5">
    <location>
        <begin position="615"/>
        <end position="627"/>
    </location>
</feature>
<protein>
    <submittedName>
        <fullName evidence="8">Malate transporter, aliminium toerance</fullName>
    </submittedName>
</protein>
<keyword evidence="3 6" id="KW-1133">Transmembrane helix</keyword>
<feature type="transmembrane region" description="Helical" evidence="6">
    <location>
        <begin position="105"/>
        <end position="124"/>
    </location>
</feature>
<dbReference type="RefSeq" id="XP_018145983.1">
    <property type="nucleotide sequence ID" value="XM_018284475.1"/>
</dbReference>
<feature type="compositionally biased region" description="Acidic residues" evidence="5">
    <location>
        <begin position="1130"/>
        <end position="1141"/>
    </location>
</feature>
<sequence>MAASNPLRRLITVLWGDWQTNALWQRILKYSIACTIAIIIAILPHFKATSTFLIPMVTVFAHPGQRMGLMIEALLMILFGSILGLSWSLLGLYLSSLVEDSNAPAAYTIRALFLLVLVLIHGFVRSVSPRLFNFVLFLLVAALLTVQLPSNSTTSLFTNIYIPILLGGGVLIVVNLSIFPELSSSYLGSSAIETLSGTVDTLTRTTHWFITPGGDAPETKTNNSHALAATSTNKSSSTVNRVKRKTTSHVRSFFADFPNPFRKGQAFAAPSTTPIHLTTMAFLSGQKSRLRMQLSRCKAAQDEVNFEISMSALPPVAMKPISVRYMTGLVQNIVTLIGACENKFVLVGNEELLEDLPDYKEQQVSVTPNLQTGIAQRTQPINPRGQRQADHKEQVESVKPVREIEAGSCQLLETTLRRIRLPVQDFQSCMKQAVDLLIACLAYCFDVPKLPSGAATPKGIRLEEIDLRIDEFSAALATFDAGSAEALKQAVLDESGQAVDFMPRMETFLVSSFILAFRDSAVQIMQMLQHARTLVEKRQRRHNKFRVWVPQYRNIRKWLTTGGEADAMVLPERAKQAARQGAQTSSTKDSEEAVDMDNESPPMTKDEESSPVDTNGHKATEKSDLPRQPKLRSIRPSPGGLSVKVRAAMADAMEWVQRSDDVEYALKLAIAVFLVTWPAFVASWNAWYSQVKGVWAPMQLILVFEVAIGTSLFVFAVRLFGVIFGCLVGYLSVEIGQHNRVAAVFILLFGIVPSVYVQLATKYVKAGMISIVSLAVVALAAINTTTAASEVFYKRLVAFLVGGLVAMAVETIIFPVRARDRLVESLSAAVRQVQKMQAAVAVGIDDPERPNFRSPKLLSRFIHSRDKAQGALAAAETFLPFCLTEPRLKGSFKPLAPIYKEIIYVLHQIIDRMDNVVQLRKVYGSSILEDLNPKVHTHRRNVAASSTLILFSVNEALTTWLPLPQFIPSARLAQLRLINRIRQLLIAQSPKGPRPSMLKYHRRGSNLDEETASLITQHKFLSWNASTAGQMEIIEYLEELVELVKLLVGVNAFRSGMLERPQYRQYIRQLETEQDEDLERVRTEKSNVSGQGGGEHDDNGTIVSDDIETGRHMRRVKTTAFGYGQMDGEAAPDTEVEDENEGIPRSLQRVGTRLMRDNTLVRRRGFTVGHKR</sequence>
<feature type="region of interest" description="Disordered" evidence="5">
    <location>
        <begin position="1122"/>
        <end position="1143"/>
    </location>
</feature>
<feature type="transmembrane region" description="Helical" evidence="6">
    <location>
        <begin position="766"/>
        <end position="784"/>
    </location>
</feature>
<feature type="transmembrane region" description="Helical" evidence="6">
    <location>
        <begin position="700"/>
        <end position="729"/>
    </location>
</feature>
<dbReference type="Proteomes" id="UP000078397">
    <property type="component" value="Unassembled WGS sequence"/>
</dbReference>
<feature type="domain" description="Integral membrane bound transporter" evidence="7">
    <location>
        <begin position="686"/>
        <end position="809"/>
    </location>
</feature>
<evidence type="ECO:0000256" key="5">
    <source>
        <dbReference type="SAM" id="MobiDB-lite"/>
    </source>
</evidence>
<proteinExistence type="predicted"/>
<feature type="transmembrane region" description="Helical" evidence="6">
    <location>
        <begin position="131"/>
        <end position="148"/>
    </location>
</feature>
<dbReference type="AlphaFoldDB" id="A0A179FVN1"/>
<reference evidence="8 9" key="1">
    <citation type="journal article" date="2016" name="PLoS Pathog.">
        <title>Biosynthesis of antibiotic leucinostatins in bio-control fungus Purpureocillium lilacinum and their inhibition on phytophthora revealed by genome mining.</title>
        <authorList>
            <person name="Wang G."/>
            <person name="Liu Z."/>
            <person name="Lin R."/>
            <person name="Li E."/>
            <person name="Mao Z."/>
            <person name="Ling J."/>
            <person name="Yang Y."/>
            <person name="Yin W.B."/>
            <person name="Xie B."/>
        </authorList>
    </citation>
    <scope>NUCLEOTIDE SEQUENCE [LARGE SCALE GENOMIC DNA]</scope>
    <source>
        <strain evidence="8">170</strain>
    </source>
</reference>
<dbReference type="STRING" id="1380566.A0A179FVN1"/>
<dbReference type="KEGG" id="pchm:VFPPC_05248"/>
<feature type="transmembrane region" description="Helical" evidence="6">
    <location>
        <begin position="796"/>
        <end position="816"/>
    </location>
</feature>
<evidence type="ECO:0000256" key="4">
    <source>
        <dbReference type="ARBA" id="ARBA00023136"/>
    </source>
</evidence>
<gene>
    <name evidence="8" type="ORF">VFPPC_05248</name>
</gene>
<dbReference type="Pfam" id="PF13515">
    <property type="entry name" value="FUSC_2"/>
    <property type="match status" value="1"/>
</dbReference>
<keyword evidence="2 6" id="KW-0812">Transmembrane</keyword>
<evidence type="ECO:0000313" key="8">
    <source>
        <dbReference type="EMBL" id="OAQ69133.1"/>
    </source>
</evidence>
<dbReference type="OrthoDB" id="68611at2759"/>
<evidence type="ECO:0000259" key="7">
    <source>
        <dbReference type="Pfam" id="PF13515"/>
    </source>
</evidence>
<evidence type="ECO:0000256" key="1">
    <source>
        <dbReference type="ARBA" id="ARBA00004141"/>
    </source>
</evidence>
<comment type="subcellular location">
    <subcellularLocation>
        <location evidence="1">Membrane</location>
        <topology evidence="1">Multi-pass membrane protein</topology>
    </subcellularLocation>
</comment>
<feature type="transmembrane region" description="Helical" evidence="6">
    <location>
        <begin position="668"/>
        <end position="688"/>
    </location>
</feature>
<keyword evidence="9" id="KW-1185">Reference proteome</keyword>
<dbReference type="GeneID" id="28848469"/>
<feature type="transmembrane region" description="Helical" evidence="6">
    <location>
        <begin position="27"/>
        <end position="46"/>
    </location>
</feature>
<dbReference type="EMBL" id="LSBJ02000003">
    <property type="protein sequence ID" value="OAQ69133.1"/>
    <property type="molecule type" value="Genomic_DNA"/>
</dbReference>
<dbReference type="GO" id="GO:0016020">
    <property type="term" value="C:membrane"/>
    <property type="evidence" value="ECO:0007669"/>
    <property type="project" value="UniProtKB-SubCell"/>
</dbReference>
<feature type="transmembrane region" description="Helical" evidence="6">
    <location>
        <begin position="160"/>
        <end position="179"/>
    </location>
</feature>
<name>A0A179FVN1_METCM</name>
<dbReference type="PANTHER" id="PTHR37994:SF4">
    <property type="entry name" value="ER TRANSPORTER 6TM N-TERMINAL DOMAIN-CONTAINING PROTEIN-RELATED"/>
    <property type="match status" value="1"/>
</dbReference>
<dbReference type="InterPro" id="IPR049453">
    <property type="entry name" value="Memb_transporter_dom"/>
</dbReference>
<keyword evidence="4 6" id="KW-0472">Membrane</keyword>
<feature type="transmembrane region" description="Helical" evidence="6">
    <location>
        <begin position="741"/>
        <end position="760"/>
    </location>
</feature>
<feature type="transmembrane region" description="Helical" evidence="6">
    <location>
        <begin position="67"/>
        <end position="93"/>
    </location>
</feature>
<comment type="caution">
    <text evidence="8">The sequence shown here is derived from an EMBL/GenBank/DDBJ whole genome shotgun (WGS) entry which is preliminary data.</text>
</comment>
<evidence type="ECO:0000313" key="9">
    <source>
        <dbReference type="Proteomes" id="UP000078397"/>
    </source>
</evidence>
<feature type="region of interest" description="Disordered" evidence="5">
    <location>
        <begin position="1074"/>
        <end position="1104"/>
    </location>
</feature>
<evidence type="ECO:0000256" key="2">
    <source>
        <dbReference type="ARBA" id="ARBA00022692"/>
    </source>
</evidence>
<evidence type="ECO:0000256" key="6">
    <source>
        <dbReference type="SAM" id="Phobius"/>
    </source>
</evidence>
<organism evidence="8 9">
    <name type="scientific">Pochonia chlamydosporia 170</name>
    <dbReference type="NCBI Taxonomy" id="1380566"/>
    <lineage>
        <taxon>Eukaryota</taxon>
        <taxon>Fungi</taxon>
        <taxon>Dikarya</taxon>
        <taxon>Ascomycota</taxon>
        <taxon>Pezizomycotina</taxon>
        <taxon>Sordariomycetes</taxon>
        <taxon>Hypocreomycetidae</taxon>
        <taxon>Hypocreales</taxon>
        <taxon>Clavicipitaceae</taxon>
        <taxon>Pochonia</taxon>
    </lineage>
</organism>
<feature type="region of interest" description="Disordered" evidence="5">
    <location>
        <begin position="573"/>
        <end position="638"/>
    </location>
</feature>